<dbReference type="InterPro" id="IPR050390">
    <property type="entry name" value="C5-Methyltransferase"/>
</dbReference>
<keyword evidence="4 6" id="KW-0949">S-adenosyl-L-methionine</keyword>
<dbReference type="GO" id="GO:0044027">
    <property type="term" value="P:negative regulation of gene expression via chromosomal CpG island methylation"/>
    <property type="evidence" value="ECO:0007669"/>
    <property type="project" value="TreeGrafter"/>
</dbReference>
<dbReference type="Pfam" id="PF00145">
    <property type="entry name" value="DNA_methylase"/>
    <property type="match status" value="2"/>
</dbReference>
<dbReference type="Proteomes" id="UP000245720">
    <property type="component" value="Unassembled WGS sequence"/>
</dbReference>
<reference evidence="7 8" key="1">
    <citation type="submission" date="2018-05" db="EMBL/GenBank/DDBJ databases">
        <title>The Hungate 1000. A catalogue of reference genomes from the rumen microbiome.</title>
        <authorList>
            <person name="Kelly W."/>
        </authorList>
    </citation>
    <scope>NUCLEOTIDE SEQUENCE [LARGE SCALE GENOMIC DNA]</scope>
    <source>
        <strain evidence="7 8">SAb67</strain>
    </source>
</reference>
<proteinExistence type="inferred from homology"/>
<keyword evidence="3 6" id="KW-0808">Transferase</keyword>
<accession>A0A315Y1N6</accession>
<dbReference type="InterPro" id="IPR001525">
    <property type="entry name" value="C5_MeTfrase"/>
</dbReference>
<sequence length="546" mass="60814">MKQLDFFRELIVDNFAGGGGASTGIELATGRYVDIAINHDPDAILMHKTNHPYTTHYCESVWEVDPVKICEGHPVGLMWLSPDCKHFSRAKGGKPVDKNVRGLAWIAVKWAATVKPRVIILENVPEFVTWGPLKGGYPDKNKIGTTFRSFVNALKLHGYEVDWKKLRACDYGAPTTRKRFFLIARCDGEPIIFPEPTHGAGLKPYRTAAECIDWSIPCKSIFGRSKPLAEKTMKRIARGLDKFTLRADEPFIVPIGYGERSGQAPRVNSICEPLSTIVSTVKQSVVIPSVQKYFGGVVGSSLSDPLGTVTAQDHNALLSPYLIQYHSETVSHEVRGQTLNEPILTVDASNRYGLTAAHIVKYYSGDNSSDCNAPLGTVTTHDRCGLVESHLCVLRNNEDCKPLTEPLPTVCTSAGHFAEIRTRLCKYPPEIDLGHWSEVRKLLIEYCGYSIADDEVLLLNIEGEEYYINDIGLRMLEPRELYRAQGFPDDYIIDHDYKGNLYSRTKQVARCGNAVPPPFVEALVRANLPEMCGAKISTMKELREVI</sequence>
<keyword evidence="5" id="KW-0680">Restriction system</keyword>
<dbReference type="AlphaFoldDB" id="A0A315Y1N6"/>
<evidence type="ECO:0000256" key="1">
    <source>
        <dbReference type="ARBA" id="ARBA00011975"/>
    </source>
</evidence>
<evidence type="ECO:0000256" key="5">
    <source>
        <dbReference type="ARBA" id="ARBA00022747"/>
    </source>
</evidence>
<evidence type="ECO:0000313" key="8">
    <source>
        <dbReference type="Proteomes" id="UP000245720"/>
    </source>
</evidence>
<dbReference type="EC" id="2.1.1.37" evidence="1"/>
<dbReference type="OrthoDB" id="9813719at2"/>
<dbReference type="Gene3D" id="3.40.50.150">
    <property type="entry name" value="Vaccinia Virus protein VP39"/>
    <property type="match status" value="1"/>
</dbReference>
<evidence type="ECO:0000256" key="3">
    <source>
        <dbReference type="ARBA" id="ARBA00022679"/>
    </source>
</evidence>
<feature type="active site" evidence="6">
    <location>
        <position position="84"/>
    </location>
</feature>
<dbReference type="RefSeq" id="WP_109725720.1">
    <property type="nucleotide sequence ID" value="NZ_QGDI01000003.1"/>
</dbReference>
<dbReference type="GO" id="GO:0009307">
    <property type="term" value="P:DNA restriction-modification system"/>
    <property type="evidence" value="ECO:0007669"/>
    <property type="project" value="UniProtKB-KW"/>
</dbReference>
<dbReference type="PRINTS" id="PR00105">
    <property type="entry name" value="C5METTRFRASE"/>
</dbReference>
<evidence type="ECO:0000256" key="4">
    <source>
        <dbReference type="ARBA" id="ARBA00022691"/>
    </source>
</evidence>
<organism evidence="7 8">
    <name type="scientific">Ruminococcus flavefaciens</name>
    <dbReference type="NCBI Taxonomy" id="1265"/>
    <lineage>
        <taxon>Bacteria</taxon>
        <taxon>Bacillati</taxon>
        <taxon>Bacillota</taxon>
        <taxon>Clostridia</taxon>
        <taxon>Eubacteriales</taxon>
        <taxon>Oscillospiraceae</taxon>
        <taxon>Ruminococcus</taxon>
    </lineage>
</organism>
<dbReference type="PROSITE" id="PS51679">
    <property type="entry name" value="SAM_MT_C5"/>
    <property type="match status" value="1"/>
</dbReference>
<dbReference type="GO" id="GO:0003677">
    <property type="term" value="F:DNA binding"/>
    <property type="evidence" value="ECO:0007669"/>
    <property type="project" value="TreeGrafter"/>
</dbReference>
<dbReference type="PANTHER" id="PTHR10629:SF52">
    <property type="entry name" value="DNA (CYTOSINE-5)-METHYLTRANSFERASE 1"/>
    <property type="match status" value="1"/>
</dbReference>
<dbReference type="Gene3D" id="3.90.120.10">
    <property type="entry name" value="DNA Methylase, subunit A, domain 2"/>
    <property type="match status" value="1"/>
</dbReference>
<dbReference type="EMBL" id="QGDI01000003">
    <property type="protein sequence ID" value="PWJ13927.1"/>
    <property type="molecule type" value="Genomic_DNA"/>
</dbReference>
<evidence type="ECO:0000313" key="7">
    <source>
        <dbReference type="EMBL" id="PWJ13927.1"/>
    </source>
</evidence>
<dbReference type="GO" id="GO:0003886">
    <property type="term" value="F:DNA (cytosine-5-)-methyltransferase activity"/>
    <property type="evidence" value="ECO:0007669"/>
    <property type="project" value="UniProtKB-EC"/>
</dbReference>
<dbReference type="GO" id="GO:0032259">
    <property type="term" value="P:methylation"/>
    <property type="evidence" value="ECO:0007669"/>
    <property type="project" value="UniProtKB-KW"/>
</dbReference>
<dbReference type="SUPFAM" id="SSF53335">
    <property type="entry name" value="S-adenosyl-L-methionine-dependent methyltransferases"/>
    <property type="match status" value="1"/>
</dbReference>
<evidence type="ECO:0000256" key="2">
    <source>
        <dbReference type="ARBA" id="ARBA00022603"/>
    </source>
</evidence>
<name>A0A315Y1N6_RUMFL</name>
<protein>
    <recommendedName>
        <fullName evidence="1">DNA (cytosine-5-)-methyltransferase</fullName>
        <ecNumber evidence="1">2.1.1.37</ecNumber>
    </recommendedName>
</protein>
<evidence type="ECO:0000256" key="6">
    <source>
        <dbReference type="PROSITE-ProRule" id="PRU01016"/>
    </source>
</evidence>
<comment type="similarity">
    <text evidence="6">Belongs to the class I-like SAM-binding methyltransferase superfamily. C5-methyltransferase family.</text>
</comment>
<gene>
    <name evidence="7" type="ORF">IE37_00857</name>
</gene>
<dbReference type="InterPro" id="IPR029063">
    <property type="entry name" value="SAM-dependent_MTases_sf"/>
</dbReference>
<keyword evidence="2 6" id="KW-0489">Methyltransferase</keyword>
<comment type="caution">
    <text evidence="7">The sequence shown here is derived from an EMBL/GenBank/DDBJ whole genome shotgun (WGS) entry which is preliminary data.</text>
</comment>
<dbReference type="PANTHER" id="PTHR10629">
    <property type="entry name" value="CYTOSINE-SPECIFIC METHYLTRANSFERASE"/>
    <property type="match status" value="1"/>
</dbReference>